<feature type="compositionally biased region" description="Basic and acidic residues" evidence="4">
    <location>
        <begin position="1694"/>
        <end position="1706"/>
    </location>
</feature>
<dbReference type="InterPro" id="IPR050473">
    <property type="entry name" value="A2M/Complement_sys"/>
</dbReference>
<dbReference type="OrthoDB" id="9998011at2759"/>
<dbReference type="GO" id="GO:0005615">
    <property type="term" value="C:extracellular space"/>
    <property type="evidence" value="ECO:0007669"/>
    <property type="project" value="InterPro"/>
</dbReference>
<evidence type="ECO:0000313" key="8">
    <source>
        <dbReference type="EMBL" id="CAH1252682.1"/>
    </source>
</evidence>
<feature type="compositionally biased region" description="Basic residues" evidence="4">
    <location>
        <begin position="1545"/>
        <end position="1556"/>
    </location>
</feature>
<gene>
    <name evidence="8" type="primary">CD109</name>
    <name evidence="8" type="ORF">BLAG_LOCUS12695</name>
</gene>
<dbReference type="Pfam" id="PF07678">
    <property type="entry name" value="TED_complement"/>
    <property type="match status" value="2"/>
</dbReference>
<dbReference type="EMBL" id="OV696687">
    <property type="protein sequence ID" value="CAH1252682.1"/>
    <property type="molecule type" value="Genomic_DNA"/>
</dbReference>
<keyword evidence="9" id="KW-1185">Reference proteome</keyword>
<dbReference type="Pfam" id="PF17791">
    <property type="entry name" value="MG3"/>
    <property type="match status" value="1"/>
</dbReference>
<dbReference type="Proteomes" id="UP000838412">
    <property type="component" value="Chromosome 2"/>
</dbReference>
<dbReference type="Pfam" id="PF00207">
    <property type="entry name" value="A2M"/>
    <property type="match status" value="1"/>
</dbReference>
<feature type="region of interest" description="Disordered" evidence="4">
    <location>
        <begin position="2025"/>
        <end position="2062"/>
    </location>
</feature>
<protein>
    <submittedName>
        <fullName evidence="8">CD109 protein</fullName>
    </submittedName>
</protein>
<accession>A0A8K0EIU3</accession>
<keyword evidence="2" id="KW-0964">Secreted</keyword>
<evidence type="ECO:0000259" key="5">
    <source>
        <dbReference type="SMART" id="SM01359"/>
    </source>
</evidence>
<feature type="region of interest" description="Disordered" evidence="4">
    <location>
        <begin position="1193"/>
        <end position="1219"/>
    </location>
</feature>
<dbReference type="InterPro" id="IPR013783">
    <property type="entry name" value="Ig-like_fold"/>
</dbReference>
<feature type="region of interest" description="Disordered" evidence="4">
    <location>
        <begin position="1435"/>
        <end position="1722"/>
    </location>
</feature>
<evidence type="ECO:0000256" key="1">
    <source>
        <dbReference type="ARBA" id="ARBA00004613"/>
    </source>
</evidence>
<dbReference type="SMART" id="SM01361">
    <property type="entry name" value="A2M_recep"/>
    <property type="match status" value="1"/>
</dbReference>
<dbReference type="Gene3D" id="2.60.40.1930">
    <property type="match status" value="2"/>
</dbReference>
<dbReference type="SUPFAM" id="SSF48239">
    <property type="entry name" value="Terpenoid cyclases/Protein prenyltransferases"/>
    <property type="match status" value="1"/>
</dbReference>
<dbReference type="Pfam" id="PF01835">
    <property type="entry name" value="MG2"/>
    <property type="match status" value="1"/>
</dbReference>
<dbReference type="InterPro" id="IPR011625">
    <property type="entry name" value="A2M_N_BRD"/>
</dbReference>
<feature type="compositionally biased region" description="Basic and acidic residues" evidence="4">
    <location>
        <begin position="1523"/>
        <end position="1544"/>
    </location>
</feature>
<name>A0A8K0EIU3_BRALA</name>
<comment type="subcellular location">
    <subcellularLocation>
        <location evidence="1">Secreted</location>
    </subcellularLocation>
</comment>
<dbReference type="Gene3D" id="2.60.40.1940">
    <property type="match status" value="1"/>
</dbReference>
<dbReference type="InterPro" id="IPR001599">
    <property type="entry name" value="Macroglobln_a2"/>
</dbReference>
<dbReference type="InterPro" id="IPR002890">
    <property type="entry name" value="MG2"/>
</dbReference>
<organism evidence="8 9">
    <name type="scientific">Branchiostoma lanceolatum</name>
    <name type="common">Common lancelet</name>
    <name type="synonym">Amphioxus lanceolatum</name>
    <dbReference type="NCBI Taxonomy" id="7740"/>
    <lineage>
        <taxon>Eukaryota</taxon>
        <taxon>Metazoa</taxon>
        <taxon>Chordata</taxon>
        <taxon>Cephalochordata</taxon>
        <taxon>Leptocardii</taxon>
        <taxon>Amphioxiformes</taxon>
        <taxon>Branchiostomatidae</taxon>
        <taxon>Branchiostoma</taxon>
    </lineage>
</organism>
<keyword evidence="3" id="KW-1015">Disulfide bond</keyword>
<dbReference type="InterPro" id="IPR008930">
    <property type="entry name" value="Terpenoid_cyclase/PrenylTrfase"/>
</dbReference>
<feature type="compositionally biased region" description="Basic and acidic residues" evidence="4">
    <location>
        <begin position="1618"/>
        <end position="1630"/>
    </location>
</feature>
<feature type="compositionally biased region" description="Basic and acidic residues" evidence="4">
    <location>
        <begin position="1587"/>
        <end position="1605"/>
    </location>
</feature>
<feature type="region of interest" description="Disordered" evidence="4">
    <location>
        <begin position="1742"/>
        <end position="1762"/>
    </location>
</feature>
<evidence type="ECO:0000256" key="3">
    <source>
        <dbReference type="ARBA" id="ARBA00023157"/>
    </source>
</evidence>
<dbReference type="Pfam" id="PF07677">
    <property type="entry name" value="A2M_recep"/>
    <property type="match status" value="1"/>
</dbReference>
<feature type="compositionally biased region" description="Basic and acidic residues" evidence="4">
    <location>
        <begin position="1505"/>
        <end position="1516"/>
    </location>
</feature>
<reference evidence="8" key="1">
    <citation type="submission" date="2022-01" db="EMBL/GenBank/DDBJ databases">
        <authorList>
            <person name="Braso-Vives M."/>
        </authorList>
    </citation>
    <scope>NUCLEOTIDE SEQUENCE</scope>
</reference>
<dbReference type="InterPro" id="IPR040839">
    <property type="entry name" value="MG4"/>
</dbReference>
<dbReference type="PANTHER" id="PTHR11412">
    <property type="entry name" value="MACROGLOBULIN / COMPLEMENT"/>
    <property type="match status" value="1"/>
</dbReference>
<evidence type="ECO:0000259" key="7">
    <source>
        <dbReference type="SMART" id="SM01361"/>
    </source>
</evidence>
<feature type="compositionally biased region" description="Basic and acidic residues" evidence="4">
    <location>
        <begin position="1210"/>
        <end position="1219"/>
    </location>
</feature>
<dbReference type="SUPFAM" id="SSF49410">
    <property type="entry name" value="Alpha-macroglobulin receptor domain"/>
    <property type="match status" value="1"/>
</dbReference>
<dbReference type="SMART" id="SM01360">
    <property type="entry name" value="A2M"/>
    <property type="match status" value="1"/>
</dbReference>
<dbReference type="InterPro" id="IPR036595">
    <property type="entry name" value="A-macroglobulin_rcpt-bd_sf"/>
</dbReference>
<feature type="compositionally biased region" description="Basic and acidic residues" evidence="4">
    <location>
        <begin position="1481"/>
        <end position="1496"/>
    </location>
</feature>
<dbReference type="InterPro" id="IPR011626">
    <property type="entry name" value="Alpha-macroglobulin_TED"/>
</dbReference>
<dbReference type="Gene3D" id="2.60.40.10">
    <property type="entry name" value="Immunoglobulins"/>
    <property type="match status" value="2"/>
</dbReference>
<dbReference type="PANTHER" id="PTHR11412:SF139">
    <property type="entry name" value="C3 AND PZP-LIKE ALPHA-2-MACROGLOBULIN DOMAIN-CONTAINING PROTEIN 8"/>
    <property type="match status" value="1"/>
</dbReference>
<feature type="compositionally biased region" description="Basic and acidic residues" evidence="4">
    <location>
        <begin position="1557"/>
        <end position="1569"/>
    </location>
</feature>
<feature type="domain" description="Alpha-2-macroglobulin" evidence="6">
    <location>
        <begin position="794"/>
        <end position="887"/>
    </location>
</feature>
<dbReference type="Pfam" id="PF17789">
    <property type="entry name" value="MG4"/>
    <property type="match status" value="1"/>
</dbReference>
<feature type="compositionally biased region" description="Polar residues" evidence="4">
    <location>
        <begin position="1570"/>
        <end position="1586"/>
    </location>
</feature>
<proteinExistence type="predicted"/>
<feature type="compositionally biased region" description="Acidic residues" evidence="4">
    <location>
        <begin position="1707"/>
        <end position="1722"/>
    </location>
</feature>
<evidence type="ECO:0000256" key="2">
    <source>
        <dbReference type="ARBA" id="ARBA00022525"/>
    </source>
</evidence>
<dbReference type="GO" id="GO:0004866">
    <property type="term" value="F:endopeptidase inhibitor activity"/>
    <property type="evidence" value="ECO:0007669"/>
    <property type="project" value="InterPro"/>
</dbReference>
<dbReference type="Gene3D" id="1.50.10.20">
    <property type="match status" value="1"/>
</dbReference>
<dbReference type="Gene3D" id="2.60.40.690">
    <property type="entry name" value="Alpha-macroglobulin, receptor-binding domain"/>
    <property type="match status" value="1"/>
</dbReference>
<feature type="domain" description="Alpha-2-macroglobulin bait region" evidence="5">
    <location>
        <begin position="489"/>
        <end position="620"/>
    </location>
</feature>
<evidence type="ECO:0000313" key="9">
    <source>
        <dbReference type="Proteomes" id="UP000838412"/>
    </source>
</evidence>
<feature type="compositionally biased region" description="Low complexity" evidence="4">
    <location>
        <begin position="2025"/>
        <end position="2041"/>
    </location>
</feature>
<dbReference type="InterPro" id="IPR041555">
    <property type="entry name" value="MG3"/>
</dbReference>
<feature type="compositionally biased region" description="Basic and acidic residues" evidence="4">
    <location>
        <begin position="1677"/>
        <end position="1687"/>
    </location>
</feature>
<evidence type="ECO:0000256" key="4">
    <source>
        <dbReference type="SAM" id="MobiDB-lite"/>
    </source>
</evidence>
<feature type="domain" description="Alpha-macroglobulin receptor-binding" evidence="7">
    <location>
        <begin position="1868"/>
        <end position="1958"/>
    </location>
</feature>
<evidence type="ECO:0000259" key="6">
    <source>
        <dbReference type="SMART" id="SM01360"/>
    </source>
</evidence>
<sequence>MENAADPADNAKCKEAVGPVALHRHRRWDYKLRVTGRTRKMLQSVLWRYTGTVTMGLQAACGGQTQEHATVGPVALHRHRRWDYKLRVTGRTRKMLQSVLWRYTGTVTMGLQAACGGQTQEHATVGPVALHRHRRWDYKLRVTGRTGKVQLFGETQRVDVLDKSFSAFLELNKQVYQPGEEVYIRAIFVDRNLKPVELERVNIVVSDIHGFEAISWNSLRSPDGLITKSLKLAKAVLEGEWTVTVFVDEEQIQEATFYVLTLERPKFHVKISMKTGSYLTSSDSSVKGTVSAEYRDGRPVKGQVDLYMTIFGIGEHSFTSQIEGKQDFDIPLSAVGLKWLPRKATLLLGARVTEDVTSRSENSSYVIIPLSRVPLKLAFLPTSNKYFKPGLPVYGQIAVVTPDGSPAELTRVVISAFADGDRIASITRKSSHGVISYAFDVPLGVEELHIEATAPNSARPSKYGFAFADDERTVYMKLWHWNSPSACAIRIVPPDAKPRVDREAGIEVLSSHRLGSLFIEIISRGQTIQSTKAPLRYLEQRGNNTHAHLLTLNVTQAMVPASWLVVYHVLDDGEVVSDALMLYTEEVFHNKVHVQISADPVPGQEAGIIVEAEPGSVVGMTVSETPHGAPKRTVLNSGNTLSPDMVFEEMMSYGSLPTADTWTAGPYDPSILYSAFRAKRMTGMDPKLMSFIPVFELTDMDIDASTAFQYSGLAVFTDLRIHHFRKFGMAKDKGKQMPLRKIQEANFEALQNEHFMPRDKDFLMAEARALQSFRHRTGCVVRDGWTETPTLDSTGIFSSMQTLRVECTGEGIFKTTIPDKAGRWTIHAVALHPEMGLGIADPVEFMTRKNFSIDLDAPISATGGEEVVVTASVCNHVDDPMTVMVSLAEPESLTFLSPDLFKSYPLDLPPHGKANYSFVVNFLSTARGRKRVDVLATHRTHAEMMSTEVDVVPAGITFGTTQSVVLCPSAGKPVRRTLELLLHPDRVNEEITLTSVGYLVGSALNHMDEFLRLPGDHGEVLAVRLFSVSTVLSYLLDTGQVNRQTEARAVEFLAQGYQQLMRYRQMSGAFSTMANGAGKEDLRLTAFVIRTLSVMQRFVPLDSRVIAQAAKWLLALQKDDGSFSDSGSAFNRRLENPTAERVVPTALVVIALLEANLRVQWRWRTKNGAEDKKVTIFSTNLCLERSVLPHRSSGVGSADPTGYGNYGDKVNGENRGTEGHQEYESAVSSALAYLSGAELDKPYPAALTAYCLGLAGHPSSVLALKRLVSHSIKEGEFYDTVHWESDISDLPIPAGRGCSSPARSAANVETTAFAVLAHAVHPETEATSQAAVRWLATQMSGYGGFSSTQDTAIALQALAAHGLQDRDFVPTDVRIFVRSTSPFHHQTLQFGVSSRGSSAVVSKVVSSELQMIEVEASGQGCALFQMGAKYQMLDSDQSSRSPLQVHVTAKLSRGRTRRDLENGTADDGLEEELDGGNDSSAEDKRDDRTNATPKDDEPLDEEDTSSEKREQGESKKNAKNSRRTKDEDKQRRLREDVDTDEIKLTRKRHRNGKKHRSGGDKTGVDKSDSTEATGSNELSDRTINGKQTDETERNASPKEDGGSRKEGKRNRKNGSKGNKKDEAEKDKEDIINGSEEDTSIELERIRTPDKPEKTSSSSNEETLKEGKIIQPKKRKDEKKLLKVEKLKSSASNERGAEGDDDIRTDAEQEDSEEREDSYSEEEVVGLDFPPIDLELPMANFNTDDTKLGKQKNHDDASTGDVMEKTFDGPDGIEMSLDYGDLGFPFPGYPGDDDTDVSDDHILAAFLSKLSEVGLSEGNITAMLEEDMDLDQSEPTELELKPMETTSRNNHKDSLVIETCVRWDEGNWSNPVVVEVEVFSGFTADVTSLQKLMVDSSLPIMHFSVEQRRVVFILSQLKTQSNLCFEFLLNRQHLVGHLHPASATVYDFYEPSLSASTVFKPPDDVMTPVCQGGTCHVTQPDQYEVFSLRRSGVRLRLQWLLGADSSPRGGVMIIAVVPTRHLVDPADAAGRGARRPATTTRPSPGLRTAPTMTRPPASVNSNP</sequence>
<feature type="compositionally biased region" description="Basic and acidic residues" evidence="4">
    <location>
        <begin position="1743"/>
        <end position="1762"/>
    </location>
</feature>
<dbReference type="SMART" id="SM01359">
    <property type="entry name" value="A2M_N_2"/>
    <property type="match status" value="1"/>
</dbReference>
<feature type="compositionally biased region" description="Basic and acidic residues" evidence="4">
    <location>
        <begin position="1641"/>
        <end position="1653"/>
    </location>
</feature>
<dbReference type="InterPro" id="IPR009048">
    <property type="entry name" value="A-macroglobulin_rcpt-bd"/>
</dbReference>
<dbReference type="Pfam" id="PF07703">
    <property type="entry name" value="A2M_BRD"/>
    <property type="match status" value="1"/>
</dbReference>